<dbReference type="EMBL" id="JABFAC010236554">
    <property type="protein sequence ID" value="MBA0633977.1"/>
    <property type="molecule type" value="Genomic_DNA"/>
</dbReference>
<evidence type="ECO:0000259" key="2">
    <source>
        <dbReference type="Pfam" id="PF24924"/>
    </source>
</evidence>
<evidence type="ECO:0000313" key="4">
    <source>
        <dbReference type="Proteomes" id="UP000593561"/>
    </source>
</evidence>
<protein>
    <recommendedName>
        <fullName evidence="2">DUF7745 domain-containing protein</fullName>
    </recommendedName>
</protein>
<sequence length="453" mass="53347">MEKGFLDKVEDNAAIRAWSKTTQREKGDSLADGYWNDEVRQLFYNNYGDLPYLLDVKIDKHLFRALAQSWNPAYSCFTFGKKLMNITGMSEQWVTARIKQKGDSKCIPWKSLKDAILTHPDVRKRVDVFALSIYGLVVFPKALGHVDEAVTDLFDRLDKRVTPIPTILAETFRSLSACRKAVFSKNDSPLKEIVDTPRRDDISKEKWMAILQNLQEEDVEWRAPWLLLDEILYRCGNFSWVPLLGIWEAIGYALLLVLRQYRSRQFIPATQGIADCKFSYRDDNYRKRIQEISSAWKQTRRMKRLVVDLMTTPEYNEWWVRRINDNTPNSNLEKKIEQIEEEKINLRLDIDVRKLETEKLRKGKNKAEEELDSLKTDYKELRQSMKTARLGKTSEQWPAEIQEEKDKVDRFEQKFQEADMLSVKYELESDRGRELALLLRKIRVLSIRAKPYL</sequence>
<dbReference type="Proteomes" id="UP000593561">
    <property type="component" value="Unassembled WGS sequence"/>
</dbReference>
<proteinExistence type="predicted"/>
<dbReference type="Pfam" id="PF24924">
    <property type="entry name" value="DUF7745"/>
    <property type="match status" value="1"/>
</dbReference>
<accession>A0A7J8T6I5</accession>
<keyword evidence="1" id="KW-0175">Coiled coil</keyword>
<feature type="coiled-coil region" evidence="1">
    <location>
        <begin position="329"/>
        <end position="421"/>
    </location>
</feature>
<gene>
    <name evidence="3" type="ORF">Godav_029595</name>
</gene>
<dbReference type="PANTHER" id="PTHR48200">
    <property type="entry name" value="PROTEIN, PUTATIVE-RELATED"/>
    <property type="match status" value="1"/>
</dbReference>
<reference evidence="3 4" key="1">
    <citation type="journal article" date="2019" name="Genome Biol. Evol.">
        <title>Insights into the evolution of the New World diploid cottons (Gossypium, subgenus Houzingenia) based on genome sequencing.</title>
        <authorList>
            <person name="Grover C.E."/>
            <person name="Arick M.A. 2nd"/>
            <person name="Thrash A."/>
            <person name="Conover J.L."/>
            <person name="Sanders W.S."/>
            <person name="Peterson D.G."/>
            <person name="Frelichowski J.E."/>
            <person name="Scheffler J.A."/>
            <person name="Scheffler B.E."/>
            <person name="Wendel J.F."/>
        </authorList>
    </citation>
    <scope>NUCLEOTIDE SEQUENCE [LARGE SCALE GENOMIC DNA]</scope>
    <source>
        <strain evidence="3">27</strain>
        <tissue evidence="3">Leaf</tissue>
    </source>
</reference>
<feature type="domain" description="DUF7745" evidence="2">
    <location>
        <begin position="82"/>
        <end position="323"/>
    </location>
</feature>
<comment type="caution">
    <text evidence="3">The sequence shown here is derived from an EMBL/GenBank/DDBJ whole genome shotgun (WGS) entry which is preliminary data.</text>
</comment>
<evidence type="ECO:0000313" key="3">
    <source>
        <dbReference type="EMBL" id="MBA0633977.1"/>
    </source>
</evidence>
<name>A0A7J8T6I5_GOSDV</name>
<keyword evidence="4" id="KW-1185">Reference proteome</keyword>
<dbReference type="AlphaFoldDB" id="A0A7J8T6I5"/>
<organism evidence="3 4">
    <name type="scientific">Gossypium davidsonii</name>
    <name type="common">Davidson's cotton</name>
    <name type="synonym">Gossypium klotzschianum subsp. davidsonii</name>
    <dbReference type="NCBI Taxonomy" id="34287"/>
    <lineage>
        <taxon>Eukaryota</taxon>
        <taxon>Viridiplantae</taxon>
        <taxon>Streptophyta</taxon>
        <taxon>Embryophyta</taxon>
        <taxon>Tracheophyta</taxon>
        <taxon>Spermatophyta</taxon>
        <taxon>Magnoliopsida</taxon>
        <taxon>eudicotyledons</taxon>
        <taxon>Gunneridae</taxon>
        <taxon>Pentapetalae</taxon>
        <taxon>rosids</taxon>
        <taxon>malvids</taxon>
        <taxon>Malvales</taxon>
        <taxon>Malvaceae</taxon>
        <taxon>Malvoideae</taxon>
        <taxon>Gossypium</taxon>
    </lineage>
</organism>
<dbReference type="PANTHER" id="PTHR48200:SF1">
    <property type="entry name" value="AMINOTRANSFERASE-LIKE PLANT MOBILE DOMAIN-CONTAINING PROTEIN"/>
    <property type="match status" value="1"/>
</dbReference>
<evidence type="ECO:0000256" key="1">
    <source>
        <dbReference type="SAM" id="Coils"/>
    </source>
</evidence>
<dbReference type="InterPro" id="IPR056647">
    <property type="entry name" value="DUF7745"/>
</dbReference>